<dbReference type="Proteomes" id="UP001355207">
    <property type="component" value="Chromosome 9"/>
</dbReference>
<evidence type="ECO:0000256" key="7">
    <source>
        <dbReference type="ARBA" id="ARBA00022840"/>
    </source>
</evidence>
<keyword evidence="6" id="KW-0547">Nucleotide-binding</keyword>
<dbReference type="Gene3D" id="1.20.1560.10">
    <property type="entry name" value="ABC transporter type 1, transmembrane domain"/>
    <property type="match status" value="3"/>
</dbReference>
<evidence type="ECO:0008006" key="15">
    <source>
        <dbReference type="Google" id="ProtNLM"/>
    </source>
</evidence>
<evidence type="ECO:0000259" key="12">
    <source>
        <dbReference type="PROSITE" id="PS50929"/>
    </source>
</evidence>
<protein>
    <recommendedName>
        <fullName evidence="15">ATP-binding cassette, subfamily B (MDR/TAP), member 1</fullName>
    </recommendedName>
</protein>
<dbReference type="InterPro" id="IPR003439">
    <property type="entry name" value="ABC_transporter-like_ATP-bd"/>
</dbReference>
<evidence type="ECO:0000256" key="6">
    <source>
        <dbReference type="ARBA" id="ARBA00022741"/>
    </source>
</evidence>
<evidence type="ECO:0000313" key="13">
    <source>
        <dbReference type="EMBL" id="WWC92041.1"/>
    </source>
</evidence>
<dbReference type="GO" id="GO:0090374">
    <property type="term" value="P:oligopeptide export from mitochondrion"/>
    <property type="evidence" value="ECO:0007669"/>
    <property type="project" value="TreeGrafter"/>
</dbReference>
<evidence type="ECO:0000313" key="14">
    <source>
        <dbReference type="Proteomes" id="UP001355207"/>
    </source>
</evidence>
<feature type="domain" description="ABC transmembrane type-1" evidence="12">
    <location>
        <begin position="59"/>
        <end position="291"/>
    </location>
</feature>
<feature type="transmembrane region" description="Helical" evidence="10">
    <location>
        <begin position="180"/>
        <end position="202"/>
    </location>
</feature>
<feature type="domain" description="ABC transmembrane type-1" evidence="12">
    <location>
        <begin position="642"/>
        <end position="928"/>
    </location>
</feature>
<sequence length="1194" mass="130543">MINHDLSEKGSSAPSHAKPLQLHQSSLPNCLYLLSFAPPFPSLLREPTAALTHPYTLYAIGTITALVAGVSFTSFDVVFGYWTNGINSVQSSVINGHGHKSGWIMTMVGVVTTLCFATFVCCFSLAGIKLTNTLRQEYLSAVVVQDQAFFDRIGPGEIVSRSSKDIDSAFVSAFVHVPRLAGVLFVLIPFTMIVFTSLGYWADHVAEASNELDGKISTFIEQILSSVRIVQSFNLGPRLLSKLEYDMLRPLRILSRKKTAVKGIELGTAFGAGFLVYSISFWYGGIEVARGATIGDVVTLDHVTFAYPARPTQKALDDVSIDIPSGKFTAFVGPSGSGKSTLASLLLRFYDPVTSNSYAKEDCSDALSQNDEKSASQDIVIGSGIVRFAAHDVRELNVTSLRQQIAVVQQNPQLISGTVFDNVAVGLTGPDYAYRSDIDTPNTAQYEIIKQRVISALIKAQAYDFVCQLPEGLDTIVAGGRTGVLSGGQVQRIAIARALIRQPRCLLLDEATSAVSADTEISIQEALLAEQRQRGMTLIVIAHRLSTIVSADRVVVMSAGKIVQTGTYDELLDPSCPNDTFRSLALPTSSIIPALTATPASTITTSASMSTLEMIDLPTTQPLPPPIKSTSHAIFNVKTLLFFGVSLGLIGGAAFVIGAWLQGRAIVTFNTSDLSRMKHGVNRWALWFLILALGTVVVISTHAFFLEYSGELVVSELRRESVRALIKQEIGFFERKHSESGALTAEASRSPANVGHFIGIVLATFINSLTNLFATLVMAFVLNWRLAVMVLPSLFATLVLGFINFKCEERFEHILTEHINEQSAYINEAANSIMLLSALSREAETVRDFTTKHTSESMRYRWLVAAAATMGGNQGMIFFFAGLFFYWGSRQVAAGSVVRADVFSVFEAVVIAMHTSSEIWTYTGDLTRMTNALKTIQSWIIRQPQLASYPTEKILDTTALQGIQFKEVELRYPSRPTICSLSSVNLQMLPGKSYAFCGTSGILAVLQRFYDVTSGQILLDGRDIRQWNVDELRNQMGYVSQEPILYDMSIRWNIVSGALDPENVTHAQLENACRQACILDFIQTLPEGFETHLGLKGGQLSGGQRQVTLIRNPRILLLDEATSALDGKSEATVQQALDNASRGRMTITIAHRLSTVRKADVIFVMERGSIVESGSHDELIALEGRYFDLVRTQL</sequence>
<dbReference type="Gene3D" id="3.40.50.300">
    <property type="entry name" value="P-loop containing nucleotide triphosphate hydrolases"/>
    <property type="match status" value="2"/>
</dbReference>
<dbReference type="Pfam" id="PF00664">
    <property type="entry name" value="ABC_membrane"/>
    <property type="match status" value="3"/>
</dbReference>
<feature type="transmembrane region" description="Helical" evidence="10">
    <location>
        <begin position="102"/>
        <end position="126"/>
    </location>
</feature>
<dbReference type="GO" id="GO:0005524">
    <property type="term" value="F:ATP binding"/>
    <property type="evidence" value="ECO:0007669"/>
    <property type="project" value="UniProtKB-KW"/>
</dbReference>
<organism evidence="13 14">
    <name type="scientific">Kwoniella dendrophila CBS 6074</name>
    <dbReference type="NCBI Taxonomy" id="1295534"/>
    <lineage>
        <taxon>Eukaryota</taxon>
        <taxon>Fungi</taxon>
        <taxon>Dikarya</taxon>
        <taxon>Basidiomycota</taxon>
        <taxon>Agaricomycotina</taxon>
        <taxon>Tremellomycetes</taxon>
        <taxon>Tremellales</taxon>
        <taxon>Cryptococcaceae</taxon>
        <taxon>Kwoniella</taxon>
    </lineage>
</organism>
<keyword evidence="4 10" id="KW-0812">Transmembrane</keyword>
<feature type="domain" description="ABC transporter" evidence="11">
    <location>
        <begin position="298"/>
        <end position="584"/>
    </location>
</feature>
<dbReference type="InterPro" id="IPR027417">
    <property type="entry name" value="P-loop_NTPase"/>
</dbReference>
<dbReference type="RefSeq" id="XP_066078803.1">
    <property type="nucleotide sequence ID" value="XM_066222706.1"/>
</dbReference>
<accession>A0AAX4K2P6</accession>
<dbReference type="GO" id="GO:0005743">
    <property type="term" value="C:mitochondrial inner membrane"/>
    <property type="evidence" value="ECO:0007669"/>
    <property type="project" value="TreeGrafter"/>
</dbReference>
<keyword evidence="14" id="KW-1185">Reference proteome</keyword>
<feature type="transmembrane region" description="Helical" evidence="10">
    <location>
        <begin position="757"/>
        <end position="779"/>
    </location>
</feature>
<keyword evidence="3" id="KW-0813">Transport</keyword>
<gene>
    <name evidence="13" type="ORF">L201_006995</name>
</gene>
<feature type="transmembrane region" description="Helical" evidence="10">
    <location>
        <begin position="862"/>
        <end position="887"/>
    </location>
</feature>
<keyword evidence="5" id="KW-0677">Repeat</keyword>
<keyword evidence="7" id="KW-0067">ATP-binding</keyword>
<dbReference type="Pfam" id="PF00005">
    <property type="entry name" value="ABC_tran"/>
    <property type="match status" value="2"/>
</dbReference>
<reference evidence="13 14" key="1">
    <citation type="submission" date="2024-01" db="EMBL/GenBank/DDBJ databases">
        <title>Comparative genomics of Cryptococcus and Kwoniella reveals pathogenesis evolution and contrasting modes of karyotype evolution via chromosome fusion or intercentromeric recombination.</title>
        <authorList>
            <person name="Coelho M.A."/>
            <person name="David-Palma M."/>
            <person name="Shea T."/>
            <person name="Bowers K."/>
            <person name="McGinley-Smith S."/>
            <person name="Mohammad A.W."/>
            <person name="Gnirke A."/>
            <person name="Yurkov A.M."/>
            <person name="Nowrousian M."/>
            <person name="Sun S."/>
            <person name="Cuomo C.A."/>
            <person name="Heitman J."/>
        </authorList>
    </citation>
    <scope>NUCLEOTIDE SEQUENCE [LARGE SCALE GENOMIC DNA]</scope>
    <source>
        <strain evidence="13 14">CBS 6074</strain>
    </source>
</reference>
<feature type="domain" description="ABC transporter" evidence="11">
    <location>
        <begin position="963"/>
        <end position="1192"/>
    </location>
</feature>
<feature type="transmembrane region" description="Helical" evidence="10">
    <location>
        <begin position="684"/>
        <end position="705"/>
    </location>
</feature>
<dbReference type="PROSITE" id="PS50929">
    <property type="entry name" value="ABC_TM1F"/>
    <property type="match status" value="2"/>
</dbReference>
<evidence type="ECO:0000256" key="8">
    <source>
        <dbReference type="ARBA" id="ARBA00022989"/>
    </source>
</evidence>
<proteinExistence type="inferred from homology"/>
<feature type="transmembrane region" description="Helical" evidence="10">
    <location>
        <begin position="55"/>
        <end position="82"/>
    </location>
</feature>
<evidence type="ECO:0000259" key="11">
    <source>
        <dbReference type="PROSITE" id="PS50893"/>
    </source>
</evidence>
<dbReference type="PANTHER" id="PTHR43394">
    <property type="entry name" value="ATP-DEPENDENT PERMEASE MDL1, MITOCHONDRIAL"/>
    <property type="match status" value="1"/>
</dbReference>
<dbReference type="PROSITE" id="PS50893">
    <property type="entry name" value="ABC_TRANSPORTER_2"/>
    <property type="match status" value="2"/>
</dbReference>
<dbReference type="InterPro" id="IPR036640">
    <property type="entry name" value="ABC1_TM_sf"/>
</dbReference>
<evidence type="ECO:0000256" key="2">
    <source>
        <dbReference type="ARBA" id="ARBA00007577"/>
    </source>
</evidence>
<dbReference type="CDD" id="cd18577">
    <property type="entry name" value="ABC_6TM_Pgp_ABCB1_D1_like"/>
    <property type="match status" value="1"/>
</dbReference>
<dbReference type="SUPFAM" id="SSF52540">
    <property type="entry name" value="P-loop containing nucleoside triphosphate hydrolases"/>
    <property type="match status" value="2"/>
</dbReference>
<name>A0AAX4K2P6_9TREE</name>
<comment type="subcellular location">
    <subcellularLocation>
        <location evidence="1">Membrane</location>
        <topology evidence="1">Multi-pass membrane protein</topology>
    </subcellularLocation>
</comment>
<dbReference type="GO" id="GO:0016887">
    <property type="term" value="F:ATP hydrolysis activity"/>
    <property type="evidence" value="ECO:0007669"/>
    <property type="project" value="InterPro"/>
</dbReference>
<dbReference type="FunFam" id="3.40.50.300:FF:000913">
    <property type="entry name" value="ABC multidrug transporter SitT"/>
    <property type="match status" value="1"/>
</dbReference>
<dbReference type="InterPro" id="IPR039421">
    <property type="entry name" value="Type_1_exporter"/>
</dbReference>
<evidence type="ECO:0000256" key="5">
    <source>
        <dbReference type="ARBA" id="ARBA00022737"/>
    </source>
</evidence>
<evidence type="ECO:0000256" key="4">
    <source>
        <dbReference type="ARBA" id="ARBA00022692"/>
    </source>
</evidence>
<comment type="similarity">
    <text evidence="2">Belongs to the ABC transporter superfamily. ABCB family. Multidrug resistance exporter (TC 3.A.1.201) subfamily.</text>
</comment>
<dbReference type="FunFam" id="3.40.50.300:FF:000604">
    <property type="entry name" value="ABC transporter B family member 28"/>
    <property type="match status" value="1"/>
</dbReference>
<dbReference type="GeneID" id="91097664"/>
<evidence type="ECO:0000256" key="1">
    <source>
        <dbReference type="ARBA" id="ARBA00004141"/>
    </source>
</evidence>
<keyword evidence="8 10" id="KW-1133">Transmembrane helix</keyword>
<dbReference type="GO" id="GO:0015421">
    <property type="term" value="F:ABC-type oligopeptide transporter activity"/>
    <property type="evidence" value="ECO:0007669"/>
    <property type="project" value="TreeGrafter"/>
</dbReference>
<keyword evidence="9 10" id="KW-0472">Membrane</keyword>
<dbReference type="EMBL" id="CP144106">
    <property type="protein sequence ID" value="WWC92041.1"/>
    <property type="molecule type" value="Genomic_DNA"/>
</dbReference>
<evidence type="ECO:0000256" key="10">
    <source>
        <dbReference type="SAM" id="Phobius"/>
    </source>
</evidence>
<dbReference type="CDD" id="cd18578">
    <property type="entry name" value="ABC_6TM_Pgp_ABCB1_D2_like"/>
    <property type="match status" value="1"/>
</dbReference>
<feature type="transmembrane region" description="Helical" evidence="10">
    <location>
        <begin position="640"/>
        <end position="663"/>
    </location>
</feature>
<dbReference type="SMART" id="SM00382">
    <property type="entry name" value="AAA"/>
    <property type="match status" value="2"/>
</dbReference>
<dbReference type="InterPro" id="IPR003593">
    <property type="entry name" value="AAA+_ATPase"/>
</dbReference>
<feature type="transmembrane region" description="Helical" evidence="10">
    <location>
        <begin position="786"/>
        <end position="805"/>
    </location>
</feature>
<dbReference type="PANTHER" id="PTHR43394:SF11">
    <property type="entry name" value="ATP-BINDING CASSETTE TRANSPORTER"/>
    <property type="match status" value="1"/>
</dbReference>
<dbReference type="AlphaFoldDB" id="A0AAX4K2P6"/>
<evidence type="ECO:0000256" key="9">
    <source>
        <dbReference type="ARBA" id="ARBA00023136"/>
    </source>
</evidence>
<evidence type="ECO:0000256" key="3">
    <source>
        <dbReference type="ARBA" id="ARBA00022448"/>
    </source>
</evidence>
<dbReference type="InterPro" id="IPR011527">
    <property type="entry name" value="ABC1_TM_dom"/>
</dbReference>
<dbReference type="SUPFAM" id="SSF90123">
    <property type="entry name" value="ABC transporter transmembrane region"/>
    <property type="match status" value="2"/>
</dbReference>